<proteinExistence type="predicted"/>
<dbReference type="PRINTS" id="PR00038">
    <property type="entry name" value="HTHLUXR"/>
</dbReference>
<keyword evidence="1 3" id="KW-0238">DNA-binding</keyword>
<dbReference type="NCBIfam" id="NF008548">
    <property type="entry name" value="PRK11475.1"/>
    <property type="match status" value="1"/>
</dbReference>
<feature type="domain" description="HTH luxR-type" evidence="2">
    <location>
        <begin position="127"/>
        <end position="192"/>
    </location>
</feature>
<reference evidence="3 4" key="1">
    <citation type="submission" date="2019-10" db="EMBL/GenBank/DDBJ databases">
        <title>Complete genome sequencing of drug resistant plasmids in Kluyvera intermedia.</title>
        <authorList>
            <person name="Ke C."/>
            <person name="Jian S."/>
        </authorList>
    </citation>
    <scope>NUCLEOTIDE SEQUENCE [LARGE SCALE GENOMIC DNA]</scope>
    <source>
        <strain evidence="3 4">N2-1</strain>
    </source>
</reference>
<dbReference type="InterPro" id="IPR016032">
    <property type="entry name" value="Sig_transdc_resp-reg_C-effctor"/>
</dbReference>
<dbReference type="SMART" id="SM00421">
    <property type="entry name" value="HTH_LUXR"/>
    <property type="match status" value="1"/>
</dbReference>
<name>A0ABX6DUP1_KLUIN</name>
<dbReference type="Gene3D" id="3.40.50.2300">
    <property type="match status" value="1"/>
</dbReference>
<evidence type="ECO:0000313" key="4">
    <source>
        <dbReference type="Proteomes" id="UP000344450"/>
    </source>
</evidence>
<dbReference type="Proteomes" id="UP000344450">
    <property type="component" value="Chromosome"/>
</dbReference>
<evidence type="ECO:0000313" key="3">
    <source>
        <dbReference type="EMBL" id="QGH32304.1"/>
    </source>
</evidence>
<dbReference type="SUPFAM" id="SSF46894">
    <property type="entry name" value="C-terminal effector domain of the bipartite response regulators"/>
    <property type="match status" value="1"/>
</dbReference>
<protein>
    <submittedName>
        <fullName evidence="3">DNA-binding transcriptional activator BglJ</fullName>
    </submittedName>
</protein>
<evidence type="ECO:0000256" key="1">
    <source>
        <dbReference type="ARBA" id="ARBA00023125"/>
    </source>
</evidence>
<evidence type="ECO:0000259" key="2">
    <source>
        <dbReference type="PROSITE" id="PS50043"/>
    </source>
</evidence>
<accession>A0ABX6DUP1</accession>
<sequence>MTEVGLRHLLKSTQDGDCTFHYFRSIASFKQALRQTQFDTVVCSLSGSREMRIECLFTMGEIARRYPEMIRIILANDKAEVELIKQLSPIYIHGVLNKSNELSSLRQSILALFIEAEGQKGTDASIQHSDSHFLSPTENMILRYMTYGYSLMDIAEQLGRNIKTIRAHKFNAMTKLGANSDVDLLSAADLLVSLPDRNIAYTQSLLRPL</sequence>
<dbReference type="PROSITE" id="PS50043">
    <property type="entry name" value="HTH_LUXR_2"/>
    <property type="match status" value="1"/>
</dbReference>
<dbReference type="Pfam" id="PF00196">
    <property type="entry name" value="GerE"/>
    <property type="match status" value="1"/>
</dbReference>
<dbReference type="EMBL" id="CP045845">
    <property type="protein sequence ID" value="QGH32304.1"/>
    <property type="molecule type" value="Genomic_DNA"/>
</dbReference>
<keyword evidence="4" id="KW-1185">Reference proteome</keyword>
<dbReference type="GO" id="GO:0003677">
    <property type="term" value="F:DNA binding"/>
    <property type="evidence" value="ECO:0007669"/>
    <property type="project" value="UniProtKB-KW"/>
</dbReference>
<gene>
    <name evidence="3" type="primary">bglJ</name>
    <name evidence="3" type="ORF">GHC21_18745</name>
</gene>
<dbReference type="CDD" id="cd06170">
    <property type="entry name" value="LuxR_C_like"/>
    <property type="match status" value="1"/>
</dbReference>
<dbReference type="InterPro" id="IPR000792">
    <property type="entry name" value="Tscrpt_reg_LuxR_C"/>
</dbReference>
<organism evidence="3 4">
    <name type="scientific">Kluyvera intermedia</name>
    <name type="common">Enterobacter intermedius</name>
    <dbReference type="NCBI Taxonomy" id="61648"/>
    <lineage>
        <taxon>Bacteria</taxon>
        <taxon>Pseudomonadati</taxon>
        <taxon>Pseudomonadota</taxon>
        <taxon>Gammaproteobacteria</taxon>
        <taxon>Enterobacterales</taxon>
        <taxon>Enterobacteriaceae</taxon>
        <taxon>Kluyvera</taxon>
    </lineage>
</organism>